<dbReference type="STRING" id="1235591.CAK95_01070"/>
<sequence>MEPPMTLRLFALAASLLAAPLTASAQSDYPNRPINIIVNITPGSGTDLIARTVADAMKDTLKQTIVVENRPGAGGSIGAAVVANSAPDGYRLLVTSSAIAALPAIQPTLSYDTENDLTPIIPLAALPAVVMVSPSKGIRTLNELIEKARKAPGEVMFGSSGVASASHLEVERLRAAAKIKLTHVPYRGAPEAIADTAGGRVDFVIAPLVSGRSFMDAKQLIAIASTSSKRSSLIPDVPTIAESGLNMRLGAWVGLLGPKGMPPELVQKIHDAAAKALESPEVKDRFNKMAAELMPMSSAEFRKLIVDEIKSNKELLAEAIPADKKPN</sequence>
<dbReference type="CDD" id="cd13578">
    <property type="entry name" value="PBP2_Bug27"/>
    <property type="match status" value="1"/>
</dbReference>
<feature type="signal peptide" evidence="2">
    <location>
        <begin position="1"/>
        <end position="25"/>
    </location>
</feature>
<dbReference type="KEGG" id="psin:CAK95_01070"/>
<evidence type="ECO:0000313" key="3">
    <source>
        <dbReference type="EMBL" id="ARP97826.1"/>
    </source>
</evidence>
<dbReference type="Gene3D" id="3.40.190.150">
    <property type="entry name" value="Bordetella uptake gene, domain 1"/>
    <property type="match status" value="1"/>
</dbReference>
<dbReference type="InterPro" id="IPR005064">
    <property type="entry name" value="BUG"/>
</dbReference>
<dbReference type="EMBL" id="CP021112">
    <property type="protein sequence ID" value="ARP97826.1"/>
    <property type="molecule type" value="Genomic_DNA"/>
</dbReference>
<feature type="chain" id="PRO_5012235951" description="ABC transporter substrate-binding protein" evidence="2">
    <location>
        <begin position="26"/>
        <end position="327"/>
    </location>
</feature>
<dbReference type="Pfam" id="PF03401">
    <property type="entry name" value="TctC"/>
    <property type="match status" value="1"/>
</dbReference>
<dbReference type="PIRSF" id="PIRSF017082">
    <property type="entry name" value="YflP"/>
    <property type="match status" value="1"/>
</dbReference>
<gene>
    <name evidence="3" type="ORF">CAK95_01070</name>
</gene>
<evidence type="ECO:0000313" key="4">
    <source>
        <dbReference type="Proteomes" id="UP000194137"/>
    </source>
</evidence>
<organism evidence="3 4">
    <name type="scientific">Pseudorhodoplanes sinuspersici</name>
    <dbReference type="NCBI Taxonomy" id="1235591"/>
    <lineage>
        <taxon>Bacteria</taxon>
        <taxon>Pseudomonadati</taxon>
        <taxon>Pseudomonadota</taxon>
        <taxon>Alphaproteobacteria</taxon>
        <taxon>Hyphomicrobiales</taxon>
        <taxon>Pseudorhodoplanes</taxon>
    </lineage>
</organism>
<evidence type="ECO:0008006" key="5">
    <source>
        <dbReference type="Google" id="ProtNLM"/>
    </source>
</evidence>
<dbReference type="AlphaFoldDB" id="A0A1W6ZKC1"/>
<dbReference type="PANTHER" id="PTHR42928">
    <property type="entry name" value="TRICARBOXYLATE-BINDING PROTEIN"/>
    <property type="match status" value="1"/>
</dbReference>
<reference evidence="3 4" key="1">
    <citation type="submission" date="2017-05" db="EMBL/GenBank/DDBJ databases">
        <title>Full genome sequence of Pseudorhodoplanes sinuspersici.</title>
        <authorList>
            <person name="Dastgheib S.M.M."/>
            <person name="Shavandi M."/>
            <person name="Tirandaz H."/>
        </authorList>
    </citation>
    <scope>NUCLEOTIDE SEQUENCE [LARGE SCALE GENOMIC DNA]</scope>
    <source>
        <strain evidence="3 4">RIPI110</strain>
    </source>
</reference>
<comment type="similarity">
    <text evidence="1">Belongs to the UPF0065 (bug) family.</text>
</comment>
<proteinExistence type="inferred from homology"/>
<evidence type="ECO:0000256" key="1">
    <source>
        <dbReference type="ARBA" id="ARBA00006987"/>
    </source>
</evidence>
<accession>A0A1W6ZKC1</accession>
<dbReference type="InterPro" id="IPR042100">
    <property type="entry name" value="Bug_dom1"/>
</dbReference>
<dbReference type="Proteomes" id="UP000194137">
    <property type="component" value="Chromosome"/>
</dbReference>
<dbReference type="PANTHER" id="PTHR42928:SF5">
    <property type="entry name" value="BLR1237 PROTEIN"/>
    <property type="match status" value="1"/>
</dbReference>
<keyword evidence="4" id="KW-1185">Reference proteome</keyword>
<name>A0A1W6ZKC1_9HYPH</name>
<dbReference type="SUPFAM" id="SSF53850">
    <property type="entry name" value="Periplasmic binding protein-like II"/>
    <property type="match status" value="1"/>
</dbReference>
<evidence type="ECO:0000256" key="2">
    <source>
        <dbReference type="SAM" id="SignalP"/>
    </source>
</evidence>
<protein>
    <recommendedName>
        <fullName evidence="5">ABC transporter substrate-binding protein</fullName>
    </recommendedName>
</protein>
<keyword evidence="2" id="KW-0732">Signal</keyword>
<dbReference type="Gene3D" id="3.40.190.10">
    <property type="entry name" value="Periplasmic binding protein-like II"/>
    <property type="match status" value="1"/>
</dbReference>